<gene>
    <name evidence="3" type="ORF">HNR10_002615</name>
</gene>
<evidence type="ECO:0000256" key="1">
    <source>
        <dbReference type="ARBA" id="ARBA00023063"/>
    </source>
</evidence>
<dbReference type="AlphaFoldDB" id="A0A7Z0EMR1"/>
<feature type="compositionally biased region" description="Low complexity" evidence="2">
    <location>
        <begin position="1"/>
        <end position="11"/>
    </location>
</feature>
<dbReference type="PANTHER" id="PTHR43680">
    <property type="entry name" value="NITRATE REDUCTASE MOLYBDENUM COFACTOR ASSEMBLY CHAPERONE"/>
    <property type="match status" value="1"/>
</dbReference>
<protein>
    <submittedName>
        <fullName evidence="3">Nitrate reductase delta subunit</fullName>
    </submittedName>
</protein>
<evidence type="ECO:0000256" key="2">
    <source>
        <dbReference type="SAM" id="MobiDB-lite"/>
    </source>
</evidence>
<dbReference type="InterPro" id="IPR003765">
    <property type="entry name" value="NO3_reductase_chaperone_NarJ"/>
</dbReference>
<dbReference type="Gene3D" id="1.10.3480.10">
    <property type="entry name" value="TorD-like"/>
    <property type="match status" value="1"/>
</dbReference>
<dbReference type="InterPro" id="IPR020945">
    <property type="entry name" value="DMSO/NO3_reduct_chaperone"/>
</dbReference>
<proteinExistence type="predicted"/>
<dbReference type="InterPro" id="IPR036411">
    <property type="entry name" value="TorD-like_sf"/>
</dbReference>
<dbReference type="GO" id="GO:0042128">
    <property type="term" value="P:nitrate assimilation"/>
    <property type="evidence" value="ECO:0007669"/>
    <property type="project" value="UniProtKB-KW"/>
</dbReference>
<accession>A0A7Z0EMR1</accession>
<reference evidence="3 4" key="1">
    <citation type="submission" date="2020-07" db="EMBL/GenBank/DDBJ databases">
        <title>Sequencing the genomes of 1000 actinobacteria strains.</title>
        <authorList>
            <person name="Klenk H.-P."/>
        </authorList>
    </citation>
    <scope>NUCLEOTIDE SEQUENCE [LARGE SCALE GENOMIC DNA]</scope>
    <source>
        <strain evidence="3 4">DSM 44442</strain>
    </source>
</reference>
<sequence length="237" mass="25894">MTDTTNATDTTGGTGAPRRPDGRAARPAHRVAVTRQVASAMLGYPDESFFDRLPLVARAVAGLPRGAVREALDEFCEYATTTPELELCEHYVDVFDHRRRRTLHLTHYTDGDTRRRGHERAEIAGIYARSGWKVGANELPDHLAVVLEFAARGDADAGEALLARFRHGLERLGTALHAHGTAYARVLDAVRLTLPSPRRAEHEAAHRTAAQGPPAEDVPHPRRAVDGRWPRAGGGGR</sequence>
<dbReference type="GO" id="GO:0016530">
    <property type="term" value="F:metallochaperone activity"/>
    <property type="evidence" value="ECO:0007669"/>
    <property type="project" value="TreeGrafter"/>
</dbReference>
<dbReference type="PANTHER" id="PTHR43680:SF2">
    <property type="entry name" value="NITRATE REDUCTASE MOLYBDENUM COFACTOR ASSEMBLY CHAPERONE NARJ"/>
    <property type="match status" value="1"/>
</dbReference>
<organism evidence="3 4">
    <name type="scientific">Nocardiopsis aegyptia</name>
    <dbReference type="NCBI Taxonomy" id="220378"/>
    <lineage>
        <taxon>Bacteria</taxon>
        <taxon>Bacillati</taxon>
        <taxon>Actinomycetota</taxon>
        <taxon>Actinomycetes</taxon>
        <taxon>Streptosporangiales</taxon>
        <taxon>Nocardiopsidaceae</taxon>
        <taxon>Nocardiopsis</taxon>
    </lineage>
</organism>
<evidence type="ECO:0000313" key="4">
    <source>
        <dbReference type="Proteomes" id="UP000572051"/>
    </source>
</evidence>
<comment type="caution">
    <text evidence="3">The sequence shown here is derived from an EMBL/GenBank/DDBJ whole genome shotgun (WGS) entry which is preliminary data.</text>
</comment>
<dbReference type="SUPFAM" id="SSF89155">
    <property type="entry name" value="TorD-like"/>
    <property type="match status" value="1"/>
</dbReference>
<keyword evidence="1" id="KW-0534">Nitrate assimilation</keyword>
<feature type="region of interest" description="Disordered" evidence="2">
    <location>
        <begin position="1"/>
        <end position="28"/>
    </location>
</feature>
<dbReference type="NCBIfam" id="TIGR00684">
    <property type="entry name" value="narJ"/>
    <property type="match status" value="1"/>
</dbReference>
<dbReference type="Pfam" id="PF02613">
    <property type="entry name" value="Nitrate_red_del"/>
    <property type="match status" value="1"/>
</dbReference>
<evidence type="ECO:0000313" key="3">
    <source>
        <dbReference type="EMBL" id="NYJ34734.1"/>
    </source>
</evidence>
<keyword evidence="4" id="KW-1185">Reference proteome</keyword>
<feature type="region of interest" description="Disordered" evidence="2">
    <location>
        <begin position="199"/>
        <end position="237"/>
    </location>
</feature>
<dbReference type="EMBL" id="JACCFS010000001">
    <property type="protein sequence ID" value="NYJ34734.1"/>
    <property type="molecule type" value="Genomic_DNA"/>
</dbReference>
<name>A0A7Z0EMR1_9ACTN</name>
<dbReference type="GO" id="GO:0051131">
    <property type="term" value="P:chaperone-mediated protein complex assembly"/>
    <property type="evidence" value="ECO:0007669"/>
    <property type="project" value="InterPro"/>
</dbReference>
<dbReference type="Proteomes" id="UP000572051">
    <property type="component" value="Unassembled WGS sequence"/>
</dbReference>
<dbReference type="GO" id="GO:0051082">
    <property type="term" value="F:unfolded protein binding"/>
    <property type="evidence" value="ECO:0007669"/>
    <property type="project" value="InterPro"/>
</dbReference>
<dbReference type="RefSeq" id="WP_179823502.1">
    <property type="nucleotide sequence ID" value="NZ_JACCFS010000001.1"/>
</dbReference>
<feature type="compositionally biased region" description="Basic and acidic residues" evidence="2">
    <location>
        <begin position="217"/>
        <end position="229"/>
    </location>
</feature>